<evidence type="ECO:0008006" key="4">
    <source>
        <dbReference type="Google" id="ProtNLM"/>
    </source>
</evidence>
<name>A0ABS6W5D7_9FLAO</name>
<evidence type="ECO:0000313" key="2">
    <source>
        <dbReference type="EMBL" id="MBW2963024.1"/>
    </source>
</evidence>
<keyword evidence="3" id="KW-1185">Reference proteome</keyword>
<feature type="signal peptide" evidence="1">
    <location>
        <begin position="1"/>
        <end position="25"/>
    </location>
</feature>
<evidence type="ECO:0000256" key="1">
    <source>
        <dbReference type="SAM" id="SignalP"/>
    </source>
</evidence>
<proteinExistence type="predicted"/>
<organism evidence="2 3">
    <name type="scientific">Mesonia aestuariivivens</name>
    <dbReference type="NCBI Taxonomy" id="2796128"/>
    <lineage>
        <taxon>Bacteria</taxon>
        <taxon>Pseudomonadati</taxon>
        <taxon>Bacteroidota</taxon>
        <taxon>Flavobacteriia</taxon>
        <taxon>Flavobacteriales</taxon>
        <taxon>Flavobacteriaceae</taxon>
        <taxon>Mesonia</taxon>
    </lineage>
</organism>
<gene>
    <name evidence="2" type="ORF">KW502_14645</name>
</gene>
<comment type="caution">
    <text evidence="2">The sequence shown here is derived from an EMBL/GenBank/DDBJ whole genome shotgun (WGS) entry which is preliminary data.</text>
</comment>
<accession>A0ABS6W5D7</accession>
<protein>
    <recommendedName>
        <fullName evidence="4">Lipoprotein</fullName>
    </recommendedName>
</protein>
<dbReference type="EMBL" id="JAHWDF010000026">
    <property type="protein sequence ID" value="MBW2963024.1"/>
    <property type="molecule type" value="Genomic_DNA"/>
</dbReference>
<reference evidence="2 3" key="1">
    <citation type="submission" date="2021-07" db="EMBL/GenBank/DDBJ databases">
        <title>Mesonia aestuariivivens sp. nov., isolated from a tidal flat.</title>
        <authorList>
            <person name="Kim Y.-O."/>
            <person name="Yoon J.-H."/>
        </authorList>
    </citation>
    <scope>NUCLEOTIDE SEQUENCE [LARGE SCALE GENOMIC DNA]</scope>
    <source>
        <strain evidence="2 3">JHPTF-M18</strain>
    </source>
</reference>
<dbReference type="Proteomes" id="UP000719267">
    <property type="component" value="Unassembled WGS sequence"/>
</dbReference>
<evidence type="ECO:0000313" key="3">
    <source>
        <dbReference type="Proteomes" id="UP000719267"/>
    </source>
</evidence>
<dbReference type="PROSITE" id="PS51257">
    <property type="entry name" value="PROKAR_LIPOPROTEIN"/>
    <property type="match status" value="1"/>
</dbReference>
<dbReference type="RefSeq" id="WP_219041307.1">
    <property type="nucleotide sequence ID" value="NZ_JAHWDF010000026.1"/>
</dbReference>
<sequence>MKKIKNYLQISLILLFLSSCSNDNAVEDTNFEENQNTIIKTDNPVYKNQNYSESEINIYKIKRIYYDKATNQEIPISFRIGLSEGSDNLQFFDISDNILKLKGITKAELEAELINVANGGDDDDDDDPNDGLLPHAKCIETCKDKHKKGEGRGSCKANCWVDTGIKILTLGLVG</sequence>
<keyword evidence="1" id="KW-0732">Signal</keyword>
<feature type="chain" id="PRO_5047527502" description="Lipoprotein" evidence="1">
    <location>
        <begin position="26"/>
        <end position="174"/>
    </location>
</feature>